<dbReference type="OrthoDB" id="7823834at2"/>
<organism evidence="2 3">
    <name type="scientific">Devosia equisanguinis</name>
    <dbReference type="NCBI Taxonomy" id="2490941"/>
    <lineage>
        <taxon>Bacteria</taxon>
        <taxon>Pseudomonadati</taxon>
        <taxon>Pseudomonadota</taxon>
        <taxon>Alphaproteobacteria</taxon>
        <taxon>Hyphomicrobiales</taxon>
        <taxon>Devosiaceae</taxon>
        <taxon>Devosia</taxon>
    </lineage>
</organism>
<keyword evidence="3" id="KW-1185">Reference proteome</keyword>
<evidence type="ECO:0000313" key="2">
    <source>
        <dbReference type="EMBL" id="VDS04057.1"/>
    </source>
</evidence>
<evidence type="ECO:0000313" key="3">
    <source>
        <dbReference type="Proteomes" id="UP000268844"/>
    </source>
</evidence>
<gene>
    <name evidence="2" type="ORF">DEVEQU_01188</name>
</gene>
<evidence type="ECO:0000256" key="1">
    <source>
        <dbReference type="SAM" id="SignalP"/>
    </source>
</evidence>
<dbReference type="EMBL" id="UZWD01000018">
    <property type="protein sequence ID" value="VDS04057.1"/>
    <property type="molecule type" value="Genomic_DNA"/>
</dbReference>
<sequence>MRLATCFAVGLLMAMPAVAAPFHHPYGEWREYNRDWLAACPDKIDEDATDFYGYSCFASTGSQTLNGANLPSYKLTLVRNRLDGKLDLAITIAGEEGDYDPTRPMELRFGGEPPISLPMGSGIETRFNTINQFFITDDVVETGIIDKMKNRNAVTLSVPLTGRDQPLEVRLSLQGVLASLDFMDIYARKVAEY</sequence>
<proteinExistence type="predicted"/>
<accession>A0A3S4CB04</accession>
<dbReference type="RefSeq" id="WP_126149649.1">
    <property type="nucleotide sequence ID" value="NZ_JBHTMH010000001.1"/>
</dbReference>
<reference evidence="2 3" key="1">
    <citation type="submission" date="2018-12" db="EMBL/GenBank/DDBJ databases">
        <authorList>
            <person name="Criscuolo A."/>
        </authorList>
    </citation>
    <scope>NUCLEOTIDE SEQUENCE [LARGE SCALE GENOMIC DNA]</scope>
    <source>
        <strain evidence="2">ACIP1116281</strain>
    </source>
</reference>
<protein>
    <submittedName>
        <fullName evidence="2">Uncharacterized protein</fullName>
    </submittedName>
</protein>
<feature type="chain" id="PRO_5018583506" evidence="1">
    <location>
        <begin position="20"/>
        <end position="193"/>
    </location>
</feature>
<keyword evidence="1" id="KW-0732">Signal</keyword>
<dbReference type="Proteomes" id="UP000268844">
    <property type="component" value="Unassembled WGS sequence"/>
</dbReference>
<dbReference type="AlphaFoldDB" id="A0A3S4CB04"/>
<feature type="signal peptide" evidence="1">
    <location>
        <begin position="1"/>
        <end position="19"/>
    </location>
</feature>
<name>A0A3S4CB04_9HYPH</name>